<reference evidence="3" key="1">
    <citation type="journal article" date="2017" name="Cell">
        <title>Insights into land plant evolution garnered from the Marchantia polymorpha genome.</title>
        <authorList>
            <person name="Bowman J.L."/>
            <person name="Kohchi T."/>
            <person name="Yamato K.T."/>
            <person name="Jenkins J."/>
            <person name="Shu S."/>
            <person name="Ishizaki K."/>
            <person name="Yamaoka S."/>
            <person name="Nishihama R."/>
            <person name="Nakamura Y."/>
            <person name="Berger F."/>
            <person name="Adam C."/>
            <person name="Aki S.S."/>
            <person name="Althoff F."/>
            <person name="Araki T."/>
            <person name="Arteaga-Vazquez M.A."/>
            <person name="Balasubrmanian S."/>
            <person name="Barry K."/>
            <person name="Bauer D."/>
            <person name="Boehm C.R."/>
            <person name="Briginshaw L."/>
            <person name="Caballero-Perez J."/>
            <person name="Catarino B."/>
            <person name="Chen F."/>
            <person name="Chiyoda S."/>
            <person name="Chovatia M."/>
            <person name="Davies K.M."/>
            <person name="Delmans M."/>
            <person name="Demura T."/>
            <person name="Dierschke T."/>
            <person name="Dolan L."/>
            <person name="Dorantes-Acosta A.E."/>
            <person name="Eklund D.M."/>
            <person name="Florent S.N."/>
            <person name="Flores-Sandoval E."/>
            <person name="Fujiyama A."/>
            <person name="Fukuzawa H."/>
            <person name="Galik B."/>
            <person name="Grimanelli D."/>
            <person name="Grimwood J."/>
            <person name="Grossniklaus U."/>
            <person name="Hamada T."/>
            <person name="Haseloff J."/>
            <person name="Hetherington A.J."/>
            <person name="Higo A."/>
            <person name="Hirakawa Y."/>
            <person name="Hundley H.N."/>
            <person name="Ikeda Y."/>
            <person name="Inoue K."/>
            <person name="Inoue S.I."/>
            <person name="Ishida S."/>
            <person name="Jia Q."/>
            <person name="Kakita M."/>
            <person name="Kanazawa T."/>
            <person name="Kawai Y."/>
            <person name="Kawashima T."/>
            <person name="Kennedy M."/>
            <person name="Kinose K."/>
            <person name="Kinoshita T."/>
            <person name="Kohara Y."/>
            <person name="Koide E."/>
            <person name="Komatsu K."/>
            <person name="Kopischke S."/>
            <person name="Kubo M."/>
            <person name="Kyozuka J."/>
            <person name="Lagercrantz U."/>
            <person name="Lin S.S."/>
            <person name="Lindquist E."/>
            <person name="Lipzen A.M."/>
            <person name="Lu C.W."/>
            <person name="De Luna E."/>
            <person name="Martienssen R.A."/>
            <person name="Minamino N."/>
            <person name="Mizutani M."/>
            <person name="Mizutani M."/>
            <person name="Mochizuki N."/>
            <person name="Monte I."/>
            <person name="Mosher R."/>
            <person name="Nagasaki H."/>
            <person name="Nakagami H."/>
            <person name="Naramoto S."/>
            <person name="Nishitani K."/>
            <person name="Ohtani M."/>
            <person name="Okamoto T."/>
            <person name="Okumura M."/>
            <person name="Phillips J."/>
            <person name="Pollak B."/>
            <person name="Reinders A."/>
            <person name="Rovekamp M."/>
            <person name="Sano R."/>
            <person name="Sawa S."/>
            <person name="Schmid M.W."/>
            <person name="Shirakawa M."/>
            <person name="Solano R."/>
            <person name="Spunde A."/>
            <person name="Suetsugu N."/>
            <person name="Sugano S."/>
            <person name="Sugiyama A."/>
            <person name="Sun R."/>
            <person name="Suzuki Y."/>
            <person name="Takenaka M."/>
            <person name="Takezawa D."/>
            <person name="Tomogane H."/>
            <person name="Tsuzuki M."/>
            <person name="Ueda T."/>
            <person name="Umeda M."/>
            <person name="Ward J.M."/>
            <person name="Watanabe Y."/>
            <person name="Yazaki K."/>
            <person name="Yokoyama R."/>
            <person name="Yoshitake Y."/>
            <person name="Yotsui I."/>
            <person name="Zachgo S."/>
            <person name="Schmutz J."/>
        </authorList>
    </citation>
    <scope>NUCLEOTIDE SEQUENCE [LARGE SCALE GENOMIC DNA]</scope>
    <source>
        <strain evidence="3">Tak-1</strain>
    </source>
</reference>
<organism evidence="2 3">
    <name type="scientific">Marchantia polymorpha</name>
    <name type="common">Common liverwort</name>
    <name type="synonym">Marchantia aquatica</name>
    <dbReference type="NCBI Taxonomy" id="3197"/>
    <lineage>
        <taxon>Eukaryota</taxon>
        <taxon>Viridiplantae</taxon>
        <taxon>Streptophyta</taxon>
        <taxon>Embryophyta</taxon>
        <taxon>Marchantiophyta</taxon>
        <taxon>Marchantiopsida</taxon>
        <taxon>Marchantiidae</taxon>
        <taxon>Marchantiales</taxon>
        <taxon>Marchantiaceae</taxon>
        <taxon>Marchantia</taxon>
    </lineage>
</organism>
<feature type="region of interest" description="Disordered" evidence="1">
    <location>
        <begin position="1256"/>
        <end position="1337"/>
    </location>
</feature>
<name>A0A2R6WIC5_MARPO</name>
<dbReference type="OrthoDB" id="567691at2759"/>
<dbReference type="Proteomes" id="UP000244005">
    <property type="component" value="Unassembled WGS sequence"/>
</dbReference>
<feature type="region of interest" description="Disordered" evidence="1">
    <location>
        <begin position="667"/>
        <end position="691"/>
    </location>
</feature>
<feature type="compositionally biased region" description="Basic and acidic residues" evidence="1">
    <location>
        <begin position="557"/>
        <end position="572"/>
    </location>
</feature>
<dbReference type="Gramene" id="Mp4g05400.1">
    <property type="protein sequence ID" value="Mp4g05400.1.cds"/>
    <property type="gene ID" value="Mp4g05400"/>
</dbReference>
<feature type="compositionally biased region" description="Low complexity" evidence="1">
    <location>
        <begin position="1256"/>
        <end position="1266"/>
    </location>
</feature>
<accession>A0A2R6WIC5</accession>
<evidence type="ECO:0000256" key="1">
    <source>
        <dbReference type="SAM" id="MobiDB-lite"/>
    </source>
</evidence>
<feature type="compositionally biased region" description="Low complexity" evidence="1">
    <location>
        <begin position="1149"/>
        <end position="1159"/>
    </location>
</feature>
<dbReference type="EMBL" id="KZ772759">
    <property type="protein sequence ID" value="PTQ33615.1"/>
    <property type="molecule type" value="Genomic_DNA"/>
</dbReference>
<evidence type="ECO:0008006" key="4">
    <source>
        <dbReference type="Google" id="ProtNLM"/>
    </source>
</evidence>
<sequence>MPSLKALHSHRASSPSHLFVADGRAAVWSRSNTDDVSLSQLHKFWSGLSSTARRELLRIDKQALFEQVRKNLYCSRCHGLLVEGYAQIVSYGKNLQAGLLGYGNGSVACNKHLSEVGAVGANPSLQDDTRDPSVHPWGGLAATRDSMLTVLDCFLDGTPLEVLQNVFESARARERERELLYPDACGGGGRGWISQSTGGFGGNGRGHGMKETCALHTARLSCEALVDFWSALGEETRRSLLRMKEEDFIERLMFSACVRYRFDSKRFCRDCRRNVLREFKEMKELKRSRKEPRCTRWFCAADTSFRYEVSDSVVQVDWRDCFAGEVGSVYQRFEWALGTSEGKADILGFEDVGLSESIQVEGLDLGNTAACFITIRGWKRDGRCSELSAKAHALKGQSCVHRRLIVGDGYVSITKGESIQRFFERAEETEEEEDDDSMDKDGNELDGEGSRPQKHAKSPELARDFLLDAATVIFKEQVEKAFREGTARQNAHSIFVCLALSLLEERVRVACKEITTLEKQNKLLEEEEDEKREEEERRERRKLKEKEKKLRRKEKLKGKEREKEKGKVETKTSKVAPNGCVGGVSAGNEEPEDGSGDQEDGNPGRDMDSISARPSSPDMAEARPSAEGLEYDSGLGNGHDSSSCAHDIEDTLSMRDGNGAFIVERTKSSKRRSQIRQLPDGNMNGLTRRIPESNGVVRNPARVAPAPSMDPSLQDKMTMGLLVNAKSNGHRIEADSLPKRMDGWHRANGQAQHRPEDYQHCACGGPQTSVRMKGGQRNITRIASRDSVSSKTVERVDQGGIRCLTRNGTYELGYSYDRSDGVKGKVVPISTAKRKGERDQEKAESEAVETPRQGHTRSASAGDLSGSVLNVAHGLMNGSFVHSVQDHGPQSKSAWVPAPPVILGGTVSRSASFVERNFSHTNNKGIALRTAGRVRQPVFHGKTPVVTASNEVSRIGAATEQGHAPTRSAAAYGGHSVPTPGLLSVNRVSSNGNLTAKVQSSAGNDPPGQGVGVPAADLPVIHRANEQPPIELLEQTKVGSVKSVPQANGGLVMEPAKSVVTPLVVDSPGLQHPETVAVSVNPSTPGMGAPSHGTVPVQAVPLSNGPRIGPNVIPSKDMLHSQGSFGPIPVQTMLPAPMHLHPQQSYGYYQQQQQQQQGSWGASRSRNGVLPLPQPGGFMIPPPNGLGMSMGGLPPMSLAQAGPPGMGVGRMPTLPNGLNTLQLRDSIFLSRFGTGPNGGMDGRVAPGSQVPLPAAASAAAAAPASSEHAEATSLSVQGQGQGGHGLDGGLVAPPPQAAAAGESAAVHSTTIAKEGISSSSSTTADSPPPASSSSASDTSGFSLFHFGGPTAVAPKEIDSPPLVLPMKDSKAVSDACLEGLSDARRCGGPSDELTGASKEMSAPAVEYSLFASQGKGLGLVFF</sequence>
<feature type="compositionally biased region" description="Low complexity" evidence="1">
    <location>
        <begin position="1317"/>
        <end position="1337"/>
    </location>
</feature>
<proteinExistence type="predicted"/>
<feature type="compositionally biased region" description="Acidic residues" evidence="1">
    <location>
        <begin position="427"/>
        <end position="438"/>
    </location>
</feature>
<feature type="region of interest" description="Disordered" evidence="1">
    <location>
        <begin position="425"/>
        <end position="458"/>
    </location>
</feature>
<evidence type="ECO:0000313" key="2">
    <source>
        <dbReference type="EMBL" id="PTQ33615.1"/>
    </source>
</evidence>
<evidence type="ECO:0000313" key="3">
    <source>
        <dbReference type="Proteomes" id="UP000244005"/>
    </source>
</evidence>
<dbReference type="PANTHER" id="PTHR16897">
    <property type="entry name" value="OS10G0105400 PROTEIN"/>
    <property type="match status" value="1"/>
</dbReference>
<keyword evidence="3" id="KW-1185">Reference proteome</keyword>
<dbReference type="PANTHER" id="PTHR16897:SF2">
    <property type="entry name" value="OS03G0226600 PROTEIN"/>
    <property type="match status" value="1"/>
</dbReference>
<feature type="compositionally biased region" description="Basic and acidic residues" evidence="1">
    <location>
        <begin position="439"/>
        <end position="458"/>
    </location>
</feature>
<feature type="region of interest" description="Disordered" evidence="1">
    <location>
        <begin position="829"/>
        <end position="863"/>
    </location>
</feature>
<feature type="compositionally biased region" description="Basic and acidic residues" evidence="1">
    <location>
        <begin position="834"/>
        <end position="845"/>
    </location>
</feature>
<feature type="region of interest" description="Disordered" evidence="1">
    <location>
        <begin position="1149"/>
        <end position="1173"/>
    </location>
</feature>
<feature type="compositionally biased region" description="Gly residues" evidence="1">
    <location>
        <begin position="1279"/>
        <end position="1288"/>
    </location>
</feature>
<feature type="compositionally biased region" description="Basic and acidic residues" evidence="1">
    <location>
        <begin position="534"/>
        <end position="548"/>
    </location>
</feature>
<feature type="compositionally biased region" description="Acidic residues" evidence="1">
    <location>
        <begin position="589"/>
        <end position="600"/>
    </location>
</feature>
<protein>
    <recommendedName>
        <fullName evidence="4">Stress response protein NST1</fullName>
    </recommendedName>
</protein>
<gene>
    <name evidence="2" type="ORF">MARPO_0087s0049</name>
</gene>
<feature type="region of interest" description="Disordered" evidence="1">
    <location>
        <begin position="525"/>
        <end position="645"/>
    </location>
</feature>